<evidence type="ECO:0000256" key="5">
    <source>
        <dbReference type="ARBA" id="ARBA00023139"/>
    </source>
</evidence>
<evidence type="ECO:0000256" key="6">
    <source>
        <dbReference type="ARBA" id="ARBA00023288"/>
    </source>
</evidence>
<evidence type="ECO:0000313" key="8">
    <source>
        <dbReference type="Proteomes" id="UP000642488"/>
    </source>
</evidence>
<dbReference type="RefSeq" id="WP_198916566.1">
    <property type="nucleotide sequence ID" value="NZ_JAEKPD010000010.1"/>
</dbReference>
<dbReference type="GO" id="GO:0009636">
    <property type="term" value="P:response to toxic substance"/>
    <property type="evidence" value="ECO:0007669"/>
    <property type="project" value="InterPro"/>
</dbReference>
<evidence type="ECO:0000256" key="1">
    <source>
        <dbReference type="ARBA" id="ARBA00010296"/>
    </source>
</evidence>
<evidence type="ECO:0000256" key="2">
    <source>
        <dbReference type="ARBA" id="ARBA00022475"/>
    </source>
</evidence>
<keyword evidence="6" id="KW-0449">Lipoprotein</keyword>
<evidence type="ECO:0008006" key="9">
    <source>
        <dbReference type="Google" id="ProtNLM"/>
    </source>
</evidence>
<dbReference type="Pfam" id="PF08085">
    <property type="entry name" value="Entericidin"/>
    <property type="match status" value="1"/>
</dbReference>
<keyword evidence="5" id="KW-0564">Palmitate</keyword>
<organism evidence="7 8">
    <name type="scientific">Palleronia pontilimi</name>
    <dbReference type="NCBI Taxonomy" id="1964209"/>
    <lineage>
        <taxon>Bacteria</taxon>
        <taxon>Pseudomonadati</taxon>
        <taxon>Pseudomonadota</taxon>
        <taxon>Alphaproteobacteria</taxon>
        <taxon>Rhodobacterales</taxon>
        <taxon>Roseobacteraceae</taxon>
        <taxon>Palleronia</taxon>
    </lineage>
</organism>
<reference evidence="7" key="1">
    <citation type="submission" date="2020-12" db="EMBL/GenBank/DDBJ databases">
        <title>Bacterial taxonomy.</title>
        <authorList>
            <person name="Pan X."/>
        </authorList>
    </citation>
    <scope>NUCLEOTIDE SEQUENCE</scope>
    <source>
        <strain evidence="7">KCTC 52957</strain>
    </source>
</reference>
<keyword evidence="2" id="KW-1003">Cell membrane</keyword>
<dbReference type="AlphaFoldDB" id="A0A934II98"/>
<evidence type="ECO:0000256" key="4">
    <source>
        <dbReference type="ARBA" id="ARBA00023136"/>
    </source>
</evidence>
<comment type="similarity">
    <text evidence="1">Belongs to the EcnA/EcnB lipoprotein family.</text>
</comment>
<gene>
    <name evidence="7" type="ORF">ILP92_11605</name>
</gene>
<evidence type="ECO:0000256" key="3">
    <source>
        <dbReference type="ARBA" id="ARBA00022729"/>
    </source>
</evidence>
<accession>A0A934II98</accession>
<name>A0A934II98_9RHOB</name>
<sequence length="47" mass="4798">MTPLHHTIVLIALLALTGCETVGGAGQDLQSAGRVVQGAAQDVQEDL</sequence>
<keyword evidence="4" id="KW-0472">Membrane</keyword>
<keyword evidence="8" id="KW-1185">Reference proteome</keyword>
<dbReference type="EMBL" id="JAEKPD010000010">
    <property type="protein sequence ID" value="MBJ3763391.1"/>
    <property type="molecule type" value="Genomic_DNA"/>
</dbReference>
<dbReference type="GO" id="GO:0016020">
    <property type="term" value="C:membrane"/>
    <property type="evidence" value="ECO:0007669"/>
    <property type="project" value="InterPro"/>
</dbReference>
<protein>
    <recommendedName>
        <fullName evidence="9">Entericidin B</fullName>
    </recommendedName>
</protein>
<proteinExistence type="inferred from homology"/>
<evidence type="ECO:0000313" key="7">
    <source>
        <dbReference type="EMBL" id="MBJ3763391.1"/>
    </source>
</evidence>
<dbReference type="Proteomes" id="UP000642488">
    <property type="component" value="Unassembled WGS sequence"/>
</dbReference>
<dbReference type="InterPro" id="IPR012556">
    <property type="entry name" value="Entericidin"/>
</dbReference>
<keyword evidence="3" id="KW-0732">Signal</keyword>
<comment type="caution">
    <text evidence="7">The sequence shown here is derived from an EMBL/GenBank/DDBJ whole genome shotgun (WGS) entry which is preliminary data.</text>
</comment>